<evidence type="ECO:0000313" key="2">
    <source>
        <dbReference type="EMBL" id="RZC80189.1"/>
    </source>
</evidence>
<dbReference type="Pfam" id="PF10551">
    <property type="entry name" value="MULE"/>
    <property type="match status" value="1"/>
</dbReference>
<accession>A0A4Y7L7D4</accession>
<sequence>MLMPKTVVAEFKFCNQTVSHPVSGSTTVKDMISVVKQNSQGIDLLKFEIQLRTCIDFISSSSSSAPDPASSSSSSCISSDEVVVVEDITDNACLIKKVPKKSGAWVNILTGVGQLFEGGIDEVKDSVTKYEICSGRKYKLVKSDLAYHGLQFTKRFLWSDDIKSYLDFVWYKDAIEQYNLGSVVNFEYDSMTRWFQKFKGGLMVACGKIGNQEIYPVAFGIVPSENRESWQWFLTNLKGIIREDRPLAIISDHRIGLLKHVPEVFLNAYHSYCLYHIKGNIPIPKGKSRQTAVKLFEECYTVLTKENFYAAAKSMSNLKLDSVVAWMMKISFENWDAHAFLGERRGDNTSNIAESLITLLSIGMLMHFQHLLVDVIRAKVMKHNYKRLLESNKCITRLTPRMRARFNKRITDCRSYKTCICKWWKKHSFPYISPYYTSYYYRGLYSRPIYPIPDSEKPPGINQKGYVLPPNGGREQGGRPKGVRFRDSREKVCKKRKCVQCGMLTFHNRRTCRRAPLAPRAPTFHKESHPRILNFLKRMLF</sequence>
<gene>
    <name evidence="2" type="ORF">C5167_042767</name>
</gene>
<organism evidence="2 3">
    <name type="scientific">Papaver somniferum</name>
    <name type="common">Opium poppy</name>
    <dbReference type="NCBI Taxonomy" id="3469"/>
    <lineage>
        <taxon>Eukaryota</taxon>
        <taxon>Viridiplantae</taxon>
        <taxon>Streptophyta</taxon>
        <taxon>Embryophyta</taxon>
        <taxon>Tracheophyta</taxon>
        <taxon>Spermatophyta</taxon>
        <taxon>Magnoliopsida</taxon>
        <taxon>Ranunculales</taxon>
        <taxon>Papaveraceae</taxon>
        <taxon>Papaveroideae</taxon>
        <taxon>Papaver</taxon>
    </lineage>
</organism>
<keyword evidence="3" id="KW-1185">Reference proteome</keyword>
<reference evidence="2 3" key="1">
    <citation type="journal article" date="2018" name="Science">
        <title>The opium poppy genome and morphinan production.</title>
        <authorList>
            <person name="Guo L."/>
            <person name="Winzer T."/>
            <person name="Yang X."/>
            <person name="Li Y."/>
            <person name="Ning Z."/>
            <person name="He Z."/>
            <person name="Teodor R."/>
            <person name="Lu Y."/>
            <person name="Bowser T.A."/>
            <person name="Graham I.A."/>
            <person name="Ye K."/>
        </authorList>
    </citation>
    <scope>NUCLEOTIDE SEQUENCE [LARGE SCALE GENOMIC DNA]</scope>
    <source>
        <strain evidence="3">cv. HN1</strain>
        <tissue evidence="2">Leaves</tissue>
    </source>
</reference>
<feature type="domain" description="MULE transposase" evidence="1">
    <location>
        <begin position="197"/>
        <end position="278"/>
    </location>
</feature>
<dbReference type="Gramene" id="RZC80189">
    <property type="protein sequence ID" value="RZC80189"/>
    <property type="gene ID" value="C5167_042767"/>
</dbReference>
<name>A0A4Y7L7D4_PAPSO</name>
<evidence type="ECO:0000259" key="1">
    <source>
        <dbReference type="Pfam" id="PF10551"/>
    </source>
</evidence>
<dbReference type="InterPro" id="IPR018289">
    <property type="entry name" value="MULE_transposase_dom"/>
</dbReference>
<dbReference type="PANTHER" id="PTHR31973">
    <property type="entry name" value="POLYPROTEIN, PUTATIVE-RELATED"/>
    <property type="match status" value="1"/>
</dbReference>
<dbReference type="PANTHER" id="PTHR31973:SF187">
    <property type="entry name" value="MUTATOR TRANSPOSASE MUDRA PROTEIN"/>
    <property type="match status" value="1"/>
</dbReference>
<dbReference type="AlphaFoldDB" id="A0A4Y7L7D4"/>
<evidence type="ECO:0000313" key="3">
    <source>
        <dbReference type="Proteomes" id="UP000316621"/>
    </source>
</evidence>
<dbReference type="Proteomes" id="UP000316621">
    <property type="component" value="Chromosome 10"/>
</dbReference>
<dbReference type="EMBL" id="CM010724">
    <property type="protein sequence ID" value="RZC80189.1"/>
    <property type="molecule type" value="Genomic_DNA"/>
</dbReference>
<protein>
    <recommendedName>
        <fullName evidence="1">MULE transposase domain-containing protein</fullName>
    </recommendedName>
</protein>
<proteinExistence type="predicted"/>